<dbReference type="AlphaFoldDB" id="M5S6G0"/>
<reference evidence="2 3" key="1">
    <citation type="journal article" date="2013" name="Mar. Genomics">
        <title>Expression of sulfatases in Rhodopirellula baltica and the diversity of sulfatases in the genus Rhodopirellula.</title>
        <authorList>
            <person name="Wegner C.E."/>
            <person name="Richter-Heitmann T."/>
            <person name="Klindworth A."/>
            <person name="Klockow C."/>
            <person name="Richter M."/>
            <person name="Achstetter T."/>
            <person name="Glockner F.O."/>
            <person name="Harder J."/>
        </authorList>
    </citation>
    <scope>NUCLEOTIDE SEQUENCE [LARGE SCALE GENOMIC DNA]</scope>
    <source>
        <strain evidence="2 3">SM1</strain>
    </source>
</reference>
<protein>
    <submittedName>
        <fullName evidence="2">Putative membrane protein</fullName>
    </submittedName>
</protein>
<organism evidence="2 3">
    <name type="scientific">Rhodopirellula maiorica SM1</name>
    <dbReference type="NCBI Taxonomy" id="1265738"/>
    <lineage>
        <taxon>Bacteria</taxon>
        <taxon>Pseudomonadati</taxon>
        <taxon>Planctomycetota</taxon>
        <taxon>Planctomycetia</taxon>
        <taxon>Pirellulales</taxon>
        <taxon>Pirellulaceae</taxon>
        <taxon>Novipirellula</taxon>
    </lineage>
</organism>
<evidence type="ECO:0000256" key="1">
    <source>
        <dbReference type="SAM" id="Phobius"/>
    </source>
</evidence>
<comment type="caution">
    <text evidence="2">The sequence shown here is derived from an EMBL/GenBank/DDBJ whole genome shotgun (WGS) entry which is preliminary data.</text>
</comment>
<gene>
    <name evidence="2" type="ORF">RMSM_01303</name>
</gene>
<keyword evidence="1" id="KW-1133">Transmembrane helix</keyword>
<keyword evidence="3" id="KW-1185">Reference proteome</keyword>
<dbReference type="EMBL" id="ANOG01000194">
    <property type="protein sequence ID" value="EMI21769.1"/>
    <property type="molecule type" value="Genomic_DNA"/>
</dbReference>
<keyword evidence="1" id="KW-0472">Membrane</keyword>
<evidence type="ECO:0000313" key="2">
    <source>
        <dbReference type="EMBL" id="EMI21769.1"/>
    </source>
</evidence>
<name>M5S6G0_9BACT</name>
<evidence type="ECO:0000313" key="3">
    <source>
        <dbReference type="Proteomes" id="UP000011991"/>
    </source>
</evidence>
<dbReference type="Proteomes" id="UP000011991">
    <property type="component" value="Unassembled WGS sequence"/>
</dbReference>
<feature type="transmembrane region" description="Helical" evidence="1">
    <location>
        <begin position="33"/>
        <end position="54"/>
    </location>
</feature>
<feature type="transmembrane region" description="Helical" evidence="1">
    <location>
        <begin position="60"/>
        <end position="77"/>
    </location>
</feature>
<dbReference type="PATRIC" id="fig|1265738.3.peg.1291"/>
<sequence>MEVAEAEVDDARHGFNGDLPAEIRQPLPLWRIAIRWTFVCFLSAMPSFLLGMAATNSQQIPAMVVGIAIFCVLYTWLDWRTAVMRGDAKSR</sequence>
<keyword evidence="1" id="KW-0812">Transmembrane</keyword>
<proteinExistence type="predicted"/>
<accession>M5S6G0</accession>